<dbReference type="EMBL" id="CM044707">
    <property type="protein sequence ID" value="KAI5655317.1"/>
    <property type="molecule type" value="Genomic_DNA"/>
</dbReference>
<sequence length="250" mass="27117">MTLMKETNLKMVCGAFYISKDRDGNPQGDDAYFINGEKQTIGVADGVGGWSHKGIDAGEYARKLMSHAANAVQNLAAVGSDINPKQVLTEAYSKTLEDGSSTACILILKHNNLHAVNVGDRGFLLIRKGQEDTFESPKQQKGFNHHHQLGRASGNPSLAQEFKTPVKPGEVMVLGTDGLFDNLYATQIKEIIKLISDSETAEHAYQNSTDATAYTPYRQAAALAGRPHIGGKRDDITVIVAYIVDSQQPD</sequence>
<reference evidence="2" key="1">
    <citation type="journal article" date="2023" name="Nat. Plants">
        <title>Single-cell RNA sequencing provides a high-resolution roadmap for understanding the multicellular compartmentation of specialized metabolism.</title>
        <authorList>
            <person name="Sun S."/>
            <person name="Shen X."/>
            <person name="Li Y."/>
            <person name="Li Y."/>
            <person name="Wang S."/>
            <person name="Li R."/>
            <person name="Zhang H."/>
            <person name="Shen G."/>
            <person name="Guo B."/>
            <person name="Wei J."/>
            <person name="Xu J."/>
            <person name="St-Pierre B."/>
            <person name="Chen S."/>
            <person name="Sun C."/>
        </authorList>
    </citation>
    <scope>NUCLEOTIDE SEQUENCE [LARGE SCALE GENOMIC DNA]</scope>
</reference>
<evidence type="ECO:0000313" key="2">
    <source>
        <dbReference type="Proteomes" id="UP001060085"/>
    </source>
</evidence>
<organism evidence="1 2">
    <name type="scientific">Catharanthus roseus</name>
    <name type="common">Madagascar periwinkle</name>
    <name type="synonym">Vinca rosea</name>
    <dbReference type="NCBI Taxonomy" id="4058"/>
    <lineage>
        <taxon>Eukaryota</taxon>
        <taxon>Viridiplantae</taxon>
        <taxon>Streptophyta</taxon>
        <taxon>Embryophyta</taxon>
        <taxon>Tracheophyta</taxon>
        <taxon>Spermatophyta</taxon>
        <taxon>Magnoliopsida</taxon>
        <taxon>eudicotyledons</taxon>
        <taxon>Gunneridae</taxon>
        <taxon>Pentapetalae</taxon>
        <taxon>asterids</taxon>
        <taxon>lamiids</taxon>
        <taxon>Gentianales</taxon>
        <taxon>Apocynaceae</taxon>
        <taxon>Rauvolfioideae</taxon>
        <taxon>Vinceae</taxon>
        <taxon>Catharanthinae</taxon>
        <taxon>Catharanthus</taxon>
    </lineage>
</organism>
<evidence type="ECO:0000313" key="1">
    <source>
        <dbReference type="EMBL" id="KAI5655317.1"/>
    </source>
</evidence>
<name>A0ACC0A352_CATRO</name>
<protein>
    <submittedName>
        <fullName evidence="1">Uncharacterized protein</fullName>
    </submittedName>
</protein>
<accession>A0ACC0A352</accession>
<proteinExistence type="predicted"/>
<keyword evidence="2" id="KW-1185">Reference proteome</keyword>
<dbReference type="Proteomes" id="UP001060085">
    <property type="component" value="Linkage Group LG07"/>
</dbReference>
<comment type="caution">
    <text evidence="1">The sequence shown here is derived from an EMBL/GenBank/DDBJ whole genome shotgun (WGS) entry which is preliminary data.</text>
</comment>
<gene>
    <name evidence="1" type="ORF">M9H77_32504</name>
</gene>